<reference evidence="1 2" key="1">
    <citation type="journal article" date="2021" name="ISME Commun">
        <title>Automated analysis of genomic sequences facilitates high-throughput and comprehensive description of bacteria.</title>
        <authorList>
            <person name="Hitch T.C.A."/>
        </authorList>
    </citation>
    <scope>NUCLEOTIDE SEQUENCE [LARGE SCALE GENOMIC DNA]</scope>
    <source>
        <strain evidence="1 2">Sanger_29</strain>
    </source>
</reference>
<evidence type="ECO:0000313" key="1">
    <source>
        <dbReference type="EMBL" id="MCU6724291.1"/>
    </source>
</evidence>
<sequence length="47" mass="4884">MTGDSTLTSLSCEGTITVNSYETTADTSGATASSNWSDYAVDRSESL</sequence>
<name>A0ABT2SIL5_9FIRM</name>
<evidence type="ECO:0000313" key="2">
    <source>
        <dbReference type="Proteomes" id="UP001652338"/>
    </source>
</evidence>
<protein>
    <submittedName>
        <fullName evidence="1">Uncharacterized protein</fullName>
    </submittedName>
</protein>
<dbReference type="RefSeq" id="WP_262653588.1">
    <property type="nucleotide sequence ID" value="NZ_JAOQKE010000002.1"/>
</dbReference>
<organism evidence="1 2">
    <name type="scientific">Muricoprocola aceti</name>
    <dbReference type="NCBI Taxonomy" id="2981772"/>
    <lineage>
        <taxon>Bacteria</taxon>
        <taxon>Bacillati</taxon>
        <taxon>Bacillota</taxon>
        <taxon>Clostridia</taxon>
        <taxon>Lachnospirales</taxon>
        <taxon>Lachnospiraceae</taxon>
        <taxon>Muricoprocola</taxon>
    </lineage>
</organism>
<dbReference type="Proteomes" id="UP001652338">
    <property type="component" value="Unassembled WGS sequence"/>
</dbReference>
<gene>
    <name evidence="1" type="ORF">OCV47_02780</name>
</gene>
<proteinExistence type="predicted"/>
<accession>A0ABT2SIL5</accession>
<comment type="caution">
    <text evidence="1">The sequence shown here is derived from an EMBL/GenBank/DDBJ whole genome shotgun (WGS) entry which is preliminary data.</text>
</comment>
<keyword evidence="2" id="KW-1185">Reference proteome</keyword>
<dbReference type="EMBL" id="JAOQKE010000002">
    <property type="protein sequence ID" value="MCU6724291.1"/>
    <property type="molecule type" value="Genomic_DNA"/>
</dbReference>